<keyword evidence="1" id="KW-0812">Transmembrane</keyword>
<reference evidence="2" key="1">
    <citation type="submission" date="2018-05" db="EMBL/GenBank/DDBJ databases">
        <authorList>
            <consortium name="PulseNet: The National Subtyping Network for Foodborne Disease Surveillance"/>
            <person name="Tarr C.L."/>
            <person name="Trees E."/>
            <person name="Katz L.S."/>
            <person name="Carleton-Romer H.A."/>
            <person name="Stroika S."/>
            <person name="Kucerova Z."/>
            <person name="Roache K.F."/>
            <person name="Sabol A.L."/>
            <person name="Besser J."/>
            <person name="Gerner-Smidt P."/>
        </authorList>
    </citation>
    <scope>NUCLEOTIDE SEQUENCE</scope>
    <source>
        <strain evidence="2">D2813</strain>
    </source>
</reference>
<sequence>MTGQKVAGWIRIFILIAMLIVPKIMIQSVDIHSDSDSLVAVFMLFGGGALLIGLKILIVILWIWDFAKADDLAYNYNFYQIMGLIRDIENK</sequence>
<name>A0A5L4QYH2_CAMUP</name>
<feature type="transmembrane region" description="Helical" evidence="1">
    <location>
        <begin position="38"/>
        <end position="64"/>
    </location>
</feature>
<evidence type="ECO:0000256" key="1">
    <source>
        <dbReference type="SAM" id="Phobius"/>
    </source>
</evidence>
<dbReference type="EMBL" id="AACABH010000034">
    <property type="protein sequence ID" value="EAJ7105224.1"/>
    <property type="molecule type" value="Genomic_DNA"/>
</dbReference>
<feature type="transmembrane region" description="Helical" evidence="1">
    <location>
        <begin position="6"/>
        <end position="26"/>
    </location>
</feature>
<gene>
    <name evidence="2" type="ORF">YZ54_06970</name>
</gene>
<evidence type="ECO:0000313" key="2">
    <source>
        <dbReference type="EMBL" id="EAJ7105224.1"/>
    </source>
</evidence>
<organism evidence="2">
    <name type="scientific">Campylobacter upsaliensis</name>
    <dbReference type="NCBI Taxonomy" id="28080"/>
    <lineage>
        <taxon>Bacteria</taxon>
        <taxon>Pseudomonadati</taxon>
        <taxon>Campylobacterota</taxon>
        <taxon>Epsilonproteobacteria</taxon>
        <taxon>Campylobacterales</taxon>
        <taxon>Campylobacteraceae</taxon>
        <taxon>Campylobacter</taxon>
    </lineage>
</organism>
<proteinExistence type="predicted"/>
<dbReference type="AlphaFoldDB" id="A0A5L4QYH2"/>
<accession>A0A5L4QYH2</accession>
<keyword evidence="1" id="KW-1133">Transmembrane helix</keyword>
<protein>
    <submittedName>
        <fullName evidence="2">Uncharacterized protein</fullName>
    </submittedName>
</protein>
<comment type="caution">
    <text evidence="2">The sequence shown here is derived from an EMBL/GenBank/DDBJ whole genome shotgun (WGS) entry which is preliminary data.</text>
</comment>
<keyword evidence="1" id="KW-0472">Membrane</keyword>